<evidence type="ECO:0000256" key="6">
    <source>
        <dbReference type="ARBA" id="ARBA00022801"/>
    </source>
</evidence>
<accession>A0A1I7WTR9</accession>
<keyword evidence="5" id="KW-0547">Nucleotide-binding</keyword>
<dbReference type="GO" id="GO:0008253">
    <property type="term" value="F:5'-nucleotidase activity"/>
    <property type="evidence" value="ECO:0007669"/>
    <property type="project" value="UniProtKB-EC"/>
</dbReference>
<evidence type="ECO:0000256" key="3">
    <source>
        <dbReference type="ARBA" id="ARBA00012643"/>
    </source>
</evidence>
<comment type="catalytic activity">
    <reaction evidence="1">
        <text>a ribonucleoside 5'-phosphate + H2O = a ribonucleoside + phosphate</text>
        <dbReference type="Rhea" id="RHEA:12484"/>
        <dbReference type="ChEBI" id="CHEBI:15377"/>
        <dbReference type="ChEBI" id="CHEBI:18254"/>
        <dbReference type="ChEBI" id="CHEBI:43474"/>
        <dbReference type="ChEBI" id="CHEBI:58043"/>
        <dbReference type="EC" id="3.1.3.5"/>
    </reaction>
</comment>
<dbReference type="Pfam" id="PF05822">
    <property type="entry name" value="UMPH-1"/>
    <property type="match status" value="1"/>
</dbReference>
<dbReference type="WBParaSite" id="Hba_08560">
    <property type="protein sequence ID" value="Hba_08560"/>
    <property type="gene ID" value="Hba_08560"/>
</dbReference>
<sequence>MRTSSLLLSPVTINAPVEISHISTQNTFIPLTADENNETVGEMTNSLNAILNHPQLVMKDRASVEMKLKKIISGGPDKLMVISDFDYTLSRSEDSDGKKCWTTHGVFDNGADSVYPGLGEKFKALKNKYYPIEFDPTLSMEEKTPYMEKWWSTSHNYIVEAGFNRSTIENFVRNSKITLRDQTEPWMLKLRDLGVPLVVFSAGIGNVIEIFFKQKFEKILTNIHIISNMMLFNNQVCSIQSANHSNKALSLKNTYFF</sequence>
<evidence type="ECO:0000256" key="2">
    <source>
        <dbReference type="ARBA" id="ARBA00008389"/>
    </source>
</evidence>
<evidence type="ECO:0000256" key="1">
    <source>
        <dbReference type="ARBA" id="ARBA00000815"/>
    </source>
</evidence>
<evidence type="ECO:0000313" key="9">
    <source>
        <dbReference type="Proteomes" id="UP000095283"/>
    </source>
</evidence>
<organism evidence="9 10">
    <name type="scientific">Heterorhabditis bacteriophora</name>
    <name type="common">Entomopathogenic nematode worm</name>
    <dbReference type="NCBI Taxonomy" id="37862"/>
    <lineage>
        <taxon>Eukaryota</taxon>
        <taxon>Metazoa</taxon>
        <taxon>Ecdysozoa</taxon>
        <taxon>Nematoda</taxon>
        <taxon>Chromadorea</taxon>
        <taxon>Rhabditida</taxon>
        <taxon>Rhabditina</taxon>
        <taxon>Rhabditomorpha</taxon>
        <taxon>Strongyloidea</taxon>
        <taxon>Heterorhabditidae</taxon>
        <taxon>Heterorhabditis</taxon>
    </lineage>
</organism>
<dbReference type="Gene3D" id="3.40.50.1000">
    <property type="entry name" value="HAD superfamily/HAD-like"/>
    <property type="match status" value="1"/>
</dbReference>
<dbReference type="Proteomes" id="UP000095283">
    <property type="component" value="Unplaced"/>
</dbReference>
<dbReference type="PANTHER" id="PTHR13045">
    <property type="entry name" value="5'-NUCLEOTIDASE"/>
    <property type="match status" value="1"/>
</dbReference>
<reference evidence="10" key="1">
    <citation type="submission" date="2016-11" db="UniProtKB">
        <authorList>
            <consortium name="WormBaseParasite"/>
        </authorList>
    </citation>
    <scope>IDENTIFICATION</scope>
</reference>
<dbReference type="GO" id="GO:0000287">
    <property type="term" value="F:magnesium ion binding"/>
    <property type="evidence" value="ECO:0007669"/>
    <property type="project" value="InterPro"/>
</dbReference>
<dbReference type="AlphaFoldDB" id="A0A1I7WTR9"/>
<dbReference type="GO" id="GO:0005737">
    <property type="term" value="C:cytoplasm"/>
    <property type="evidence" value="ECO:0007669"/>
    <property type="project" value="InterPro"/>
</dbReference>
<keyword evidence="6" id="KW-0378">Hydrolase</keyword>
<dbReference type="PANTHER" id="PTHR13045:SF0">
    <property type="entry name" value="7-METHYLGUANOSINE PHOSPHATE-SPECIFIC 5'-NUCLEOTIDASE"/>
    <property type="match status" value="1"/>
</dbReference>
<dbReference type="SUPFAM" id="SSF56784">
    <property type="entry name" value="HAD-like"/>
    <property type="match status" value="1"/>
</dbReference>
<dbReference type="InterPro" id="IPR023214">
    <property type="entry name" value="HAD_sf"/>
</dbReference>
<name>A0A1I7WTR9_HETBA</name>
<protein>
    <recommendedName>
        <fullName evidence="3">5'-nucleotidase</fullName>
        <ecNumber evidence="3">3.1.3.5</ecNumber>
    </recommendedName>
</protein>
<evidence type="ECO:0000313" key="10">
    <source>
        <dbReference type="WBParaSite" id="Hba_08560"/>
    </source>
</evidence>
<keyword evidence="9" id="KW-1185">Reference proteome</keyword>
<dbReference type="EC" id="3.1.3.5" evidence="3"/>
<dbReference type="InterPro" id="IPR036412">
    <property type="entry name" value="HAD-like_sf"/>
</dbReference>
<dbReference type="InterPro" id="IPR006434">
    <property type="entry name" value="Pyrimidine_nucleotidase_eu"/>
</dbReference>
<dbReference type="GO" id="GO:0009117">
    <property type="term" value="P:nucleotide metabolic process"/>
    <property type="evidence" value="ECO:0007669"/>
    <property type="project" value="UniProtKB-KW"/>
</dbReference>
<keyword evidence="4" id="KW-0479">Metal-binding</keyword>
<keyword evidence="8" id="KW-0546">Nucleotide metabolism</keyword>
<evidence type="ECO:0000256" key="8">
    <source>
        <dbReference type="ARBA" id="ARBA00023080"/>
    </source>
</evidence>
<evidence type="ECO:0000256" key="7">
    <source>
        <dbReference type="ARBA" id="ARBA00022842"/>
    </source>
</evidence>
<dbReference type="Gene3D" id="1.10.150.340">
    <property type="entry name" value="Pyrimidine 5'-nucleotidase (UMPH-1), N-terminal domain"/>
    <property type="match status" value="1"/>
</dbReference>
<comment type="similarity">
    <text evidence="2">Belongs to the pyrimidine 5'-nucleotidase family.</text>
</comment>
<keyword evidence="7" id="KW-0460">Magnesium</keyword>
<dbReference type="FunFam" id="1.10.150.340:FF:000001">
    <property type="entry name" value="Cytosolic 5-nucleotidase 3-like"/>
    <property type="match status" value="1"/>
</dbReference>
<evidence type="ECO:0000256" key="5">
    <source>
        <dbReference type="ARBA" id="ARBA00022741"/>
    </source>
</evidence>
<dbReference type="GO" id="GO:0000166">
    <property type="term" value="F:nucleotide binding"/>
    <property type="evidence" value="ECO:0007669"/>
    <property type="project" value="UniProtKB-KW"/>
</dbReference>
<evidence type="ECO:0000256" key="4">
    <source>
        <dbReference type="ARBA" id="ARBA00022723"/>
    </source>
</evidence>
<proteinExistence type="inferred from homology"/>